<evidence type="ECO:0000313" key="2">
    <source>
        <dbReference type="Proteomes" id="UP000765509"/>
    </source>
</evidence>
<gene>
    <name evidence="1" type="ORF">O181_014341</name>
</gene>
<comment type="caution">
    <text evidence="1">The sequence shown here is derived from an EMBL/GenBank/DDBJ whole genome shotgun (WGS) entry which is preliminary data.</text>
</comment>
<name>A0A9Q3GP25_9BASI</name>
<dbReference type="EMBL" id="AVOT02003807">
    <property type="protein sequence ID" value="MBW0474626.1"/>
    <property type="molecule type" value="Genomic_DNA"/>
</dbReference>
<accession>A0A9Q3GP25</accession>
<sequence length="211" mass="24106">MKTLNRHILRWKIAIQEYRGNMTMVHKSGNIHNNSDGLGICALANTPDNPTYVPLEAEPKIAIEEINITDIGTEFFEETSGHCSTNSCYVKKGWNPRLPADILRKDLIYIHPTAFSFKIILDKVKHHAKQSMNDAFDYEKQKWDKSHKLPDFKLVDFVLVSTWSLNNIKGPKKHKDSYVEPFVIVALHGTNAVQVKVSGELENKHPTFPVR</sequence>
<dbReference type="Proteomes" id="UP000765509">
    <property type="component" value="Unassembled WGS sequence"/>
</dbReference>
<dbReference type="AlphaFoldDB" id="A0A9Q3GP25"/>
<organism evidence="1 2">
    <name type="scientific">Austropuccinia psidii MF-1</name>
    <dbReference type="NCBI Taxonomy" id="1389203"/>
    <lineage>
        <taxon>Eukaryota</taxon>
        <taxon>Fungi</taxon>
        <taxon>Dikarya</taxon>
        <taxon>Basidiomycota</taxon>
        <taxon>Pucciniomycotina</taxon>
        <taxon>Pucciniomycetes</taxon>
        <taxon>Pucciniales</taxon>
        <taxon>Sphaerophragmiaceae</taxon>
        <taxon>Austropuccinia</taxon>
    </lineage>
</organism>
<proteinExistence type="predicted"/>
<evidence type="ECO:0000313" key="1">
    <source>
        <dbReference type="EMBL" id="MBW0474626.1"/>
    </source>
</evidence>
<reference evidence="1" key="1">
    <citation type="submission" date="2021-03" db="EMBL/GenBank/DDBJ databases">
        <title>Draft genome sequence of rust myrtle Austropuccinia psidii MF-1, a brazilian biotype.</title>
        <authorList>
            <person name="Quecine M.C."/>
            <person name="Pachon D.M.R."/>
            <person name="Bonatelli M.L."/>
            <person name="Correr F.H."/>
            <person name="Franceschini L.M."/>
            <person name="Leite T.F."/>
            <person name="Margarido G.R.A."/>
            <person name="Almeida C.A."/>
            <person name="Ferrarezi J.A."/>
            <person name="Labate C.A."/>
        </authorList>
    </citation>
    <scope>NUCLEOTIDE SEQUENCE</scope>
    <source>
        <strain evidence="1">MF-1</strain>
    </source>
</reference>
<keyword evidence="2" id="KW-1185">Reference proteome</keyword>
<protein>
    <submittedName>
        <fullName evidence="1">Uncharacterized protein</fullName>
    </submittedName>
</protein>